<protein>
    <submittedName>
        <fullName evidence="1">Uncharacterized protein</fullName>
    </submittedName>
</protein>
<accession>A0A9Q1C2B2</accession>
<organism evidence="1 2">
    <name type="scientific">Holothuria leucospilota</name>
    <name type="common">Black long sea cucumber</name>
    <name type="synonym">Mertensiothuria leucospilota</name>
    <dbReference type="NCBI Taxonomy" id="206669"/>
    <lineage>
        <taxon>Eukaryota</taxon>
        <taxon>Metazoa</taxon>
        <taxon>Echinodermata</taxon>
        <taxon>Eleutherozoa</taxon>
        <taxon>Echinozoa</taxon>
        <taxon>Holothuroidea</taxon>
        <taxon>Aspidochirotacea</taxon>
        <taxon>Aspidochirotida</taxon>
        <taxon>Holothuriidae</taxon>
        <taxon>Holothuria</taxon>
    </lineage>
</organism>
<dbReference type="EMBL" id="JAIZAY010000008">
    <property type="protein sequence ID" value="KAJ8037848.1"/>
    <property type="molecule type" value="Genomic_DNA"/>
</dbReference>
<dbReference type="AlphaFoldDB" id="A0A9Q1C2B2"/>
<comment type="caution">
    <text evidence="1">The sequence shown here is derived from an EMBL/GenBank/DDBJ whole genome shotgun (WGS) entry which is preliminary data.</text>
</comment>
<evidence type="ECO:0000313" key="2">
    <source>
        <dbReference type="Proteomes" id="UP001152320"/>
    </source>
</evidence>
<gene>
    <name evidence="1" type="ORF">HOLleu_18772</name>
</gene>
<reference evidence="1" key="1">
    <citation type="submission" date="2021-10" db="EMBL/GenBank/DDBJ databases">
        <title>Tropical sea cucumber genome reveals ecological adaptation and Cuvierian tubules defense mechanism.</title>
        <authorList>
            <person name="Chen T."/>
        </authorList>
    </citation>
    <scope>NUCLEOTIDE SEQUENCE</scope>
    <source>
        <strain evidence="1">Nanhai2018</strain>
        <tissue evidence="1">Muscle</tissue>
    </source>
</reference>
<proteinExistence type="predicted"/>
<name>A0A9Q1C2B2_HOLLE</name>
<keyword evidence="2" id="KW-1185">Reference proteome</keyword>
<dbReference type="Proteomes" id="UP001152320">
    <property type="component" value="Chromosome 8"/>
</dbReference>
<evidence type="ECO:0000313" key="1">
    <source>
        <dbReference type="EMBL" id="KAJ8037848.1"/>
    </source>
</evidence>
<sequence length="52" mass="6132">MWHQAPYLPKRTFFRAQILPNFHLFPWLLKMTNFGAYLLSGTNGNFNVTFSP</sequence>